<name>A0A2S9QL02_9MICO</name>
<feature type="domain" description="Htaa" evidence="4">
    <location>
        <begin position="52"/>
        <end position="206"/>
    </location>
</feature>
<accession>A0A2S9QL02</accession>
<dbReference type="Proteomes" id="UP000238650">
    <property type="component" value="Unassembled WGS sequence"/>
</dbReference>
<evidence type="ECO:0000313" key="5">
    <source>
        <dbReference type="EMBL" id="PRI10268.1"/>
    </source>
</evidence>
<dbReference type="EMBL" id="MWZD01000022">
    <property type="protein sequence ID" value="PRI10268.1"/>
    <property type="molecule type" value="Genomic_DNA"/>
</dbReference>
<keyword evidence="6" id="KW-1185">Reference proteome</keyword>
<feature type="compositionally biased region" description="Gly residues" evidence="1">
    <location>
        <begin position="1097"/>
        <end position="1109"/>
    </location>
</feature>
<keyword evidence="2" id="KW-0472">Membrane</keyword>
<dbReference type="OrthoDB" id="4986522at2"/>
<feature type="transmembrane region" description="Helical" evidence="2">
    <location>
        <begin position="1126"/>
        <end position="1145"/>
    </location>
</feature>
<organism evidence="5 6">
    <name type="scientific">Leucobacter massiliensis</name>
    <dbReference type="NCBI Taxonomy" id="1686285"/>
    <lineage>
        <taxon>Bacteria</taxon>
        <taxon>Bacillati</taxon>
        <taxon>Actinomycetota</taxon>
        <taxon>Actinomycetes</taxon>
        <taxon>Micrococcales</taxon>
        <taxon>Microbacteriaceae</taxon>
        <taxon>Leucobacter</taxon>
    </lineage>
</organism>
<feature type="chain" id="PRO_5039168324" description="Htaa domain-containing protein" evidence="3">
    <location>
        <begin position="42"/>
        <end position="1162"/>
    </location>
</feature>
<proteinExistence type="predicted"/>
<evidence type="ECO:0000256" key="2">
    <source>
        <dbReference type="SAM" id="Phobius"/>
    </source>
</evidence>
<evidence type="ECO:0000256" key="3">
    <source>
        <dbReference type="SAM" id="SignalP"/>
    </source>
</evidence>
<keyword evidence="2" id="KW-0812">Transmembrane</keyword>
<dbReference type="InterPro" id="IPR007331">
    <property type="entry name" value="Htaa"/>
</dbReference>
<comment type="caution">
    <text evidence="5">The sequence shown here is derived from an EMBL/GenBank/DDBJ whole genome shotgun (WGS) entry which is preliminary data.</text>
</comment>
<protein>
    <recommendedName>
        <fullName evidence="4">Htaa domain-containing protein</fullName>
    </recommendedName>
</protein>
<gene>
    <name evidence="5" type="ORF">B4915_12800</name>
</gene>
<evidence type="ECO:0000313" key="6">
    <source>
        <dbReference type="Proteomes" id="UP000238650"/>
    </source>
</evidence>
<keyword evidence="2" id="KW-1133">Transmembrane helix</keyword>
<feature type="signal peptide" evidence="3">
    <location>
        <begin position="1"/>
        <end position="41"/>
    </location>
</feature>
<dbReference type="AlphaFoldDB" id="A0A2S9QL02"/>
<reference evidence="5 6" key="1">
    <citation type="journal article" date="2017" name="New Microbes New Infect">
        <title>Genome sequence of 'Leucobacter massiliensis' sp. nov. isolated from human pharynx after travel to the 2014 Hajj.</title>
        <authorList>
            <person name="Leangapichart T."/>
            <person name="Gautret P."/>
            <person name="Nguyen T.T."/>
            <person name="Armstrong N."/>
            <person name="Rolain J.M."/>
        </authorList>
    </citation>
    <scope>NUCLEOTIDE SEQUENCE [LARGE SCALE GENOMIC DNA]</scope>
    <source>
        <strain evidence="5 6">122RC15</strain>
    </source>
</reference>
<evidence type="ECO:0000256" key="1">
    <source>
        <dbReference type="SAM" id="MobiDB-lite"/>
    </source>
</evidence>
<evidence type="ECO:0000259" key="4">
    <source>
        <dbReference type="Pfam" id="PF04213"/>
    </source>
</evidence>
<keyword evidence="3" id="KW-0732">Signal</keyword>
<dbReference type="Pfam" id="PF04213">
    <property type="entry name" value="HtaA"/>
    <property type="match status" value="1"/>
</dbReference>
<feature type="region of interest" description="Disordered" evidence="1">
    <location>
        <begin position="1060"/>
        <end position="1122"/>
    </location>
</feature>
<sequence>MRTPTSQHHRPRPRLPRLAAALALAASLLVAPAVSAPAALADEGTGVSITEGSVIWGFKESWRDYMGADGTELAGGVEWTEDGLFAFPVERGSFEPETGTLILELAGSLHFTGYCGDGFCQLDSRFEELRVEIGPEQQLVRGTYSGRPQDDPTGPITRQEDAVFGVLDIFDVTPETRDGVTSWDRIPAASGGILYGAGTPIDPVSIRYTGPGGKPDLAERWSPQGVPAFTPGAEWTSQPTASSAAAPAVRLSESEPILFVTEFLGTDVAGRARTVFRALDPVTLEERAATEFAAGSTQYLRTAFDPIANTTFFMVGDTVDEQRTVTLHAARWTGDGFSVEAVDSVAGGAGITSWPLAGGVLAWTGSELLWSTLLRDPGVDFTTGHVLHGYRPTDSGWEHTPYAVELPPETLQGSAARARTFFGNGSATDRNDRGLVVQGDGSLVLAPGGSYQDLAGATAPRPLVRLARSEDATRWTARHLPGTVAEKPGVAAQAFTGIARGADGGLLAHSAPGVDVIQYLVLEGDTVASSETVSPSDTRAGSGTAVAADPALGFDYALSPATGTAQVLSGHRTVSELEVPNALTRTAVFVVLPDHALLTSAHAADDGTITLRRYDFAGLSPTISAHPQPASVVLTQGALSAPADLSVVVTPEADAEVQWQRKLPGQSRFQNVEGATGTEYRPELGLELDGAEYRAVAANAAGRVVSEAAAVSVASAPRFEAQPVSLTVYAGDRATFSAPMTEDVTGEQRWERLVDGAWTAIEADAELEPAGHKLRVHASQELDGAIFRSVLSNEVGENVSEEVTLTVRPRSEIPPEGLRFTGVGFEWEFSEEMQARPPYGGANHFSAGVSDGSEASYRAASGTVRIQHVAADGSRTDASYASRSAFVAAASRQLVTLGGGEARLMPDGSATVRWNGSFSVNMYGGLVPFTLTDPVLTVDPAGDGRLSAELAGYAGDMSNPAAKTPLDPVKDATVAEFSGVRVDVLNGFTVEPHYAGVEARIPDGHAPQLRDVEGWGSWPQPFVDFQLATGLSSYWYTSGSTFDAKKAPSAILVDFSSAEQVVEGPGSPGGADPAGDTTGDGTAAGSDGGSAAADAAAGGGSGAAAGGGSDPRADGLAATGSEPGGLLAAGAAGMLLLAGGAVLLARRGMAGRSGDGREPAEG</sequence>
<dbReference type="RefSeq" id="WP_105806204.1">
    <property type="nucleotide sequence ID" value="NZ_MWZD01000022.1"/>
</dbReference>
<feature type="compositionally biased region" description="Low complexity" evidence="1">
    <location>
        <begin position="1070"/>
        <end position="1096"/>
    </location>
</feature>